<evidence type="ECO:0000256" key="11">
    <source>
        <dbReference type="ARBA" id="ARBA00023136"/>
    </source>
</evidence>
<dbReference type="GO" id="GO:0031501">
    <property type="term" value="C:mannosyltransferase complex"/>
    <property type="evidence" value="ECO:0007669"/>
    <property type="project" value="TreeGrafter"/>
</dbReference>
<evidence type="ECO:0000256" key="10">
    <source>
        <dbReference type="ARBA" id="ARBA00022989"/>
    </source>
</evidence>
<dbReference type="GO" id="GO:0006506">
    <property type="term" value="P:GPI anchor biosynthetic process"/>
    <property type="evidence" value="ECO:0007669"/>
    <property type="project" value="UniProtKB-UniPathway"/>
</dbReference>
<comment type="caution">
    <text evidence="13">The sequence shown here is derived from an EMBL/GenBank/DDBJ whole genome shotgun (WGS) entry which is preliminary data.</text>
</comment>
<keyword evidence="11 12" id="KW-0472">Membrane</keyword>
<dbReference type="GO" id="GO:0005789">
    <property type="term" value="C:endoplasmic reticulum membrane"/>
    <property type="evidence" value="ECO:0007669"/>
    <property type="project" value="UniProtKB-SubCell"/>
</dbReference>
<feature type="transmembrane region" description="Helical" evidence="12">
    <location>
        <begin position="207"/>
        <end position="231"/>
    </location>
</feature>
<comment type="pathway">
    <text evidence="2 12">Glycolipid biosynthesis; glycosylphosphatidylinositol-anchor biosynthesis.</text>
</comment>
<keyword evidence="5 12" id="KW-0337">GPI-anchor biosynthesis</keyword>
<evidence type="ECO:0000256" key="1">
    <source>
        <dbReference type="ARBA" id="ARBA00004477"/>
    </source>
</evidence>
<evidence type="ECO:0000256" key="12">
    <source>
        <dbReference type="RuleBase" id="RU363112"/>
    </source>
</evidence>
<gene>
    <name evidence="13" type="ORF">PCASD_23170</name>
</gene>
<comment type="similarity">
    <text evidence="3 12">Belongs to the PIGV family.</text>
</comment>
<feature type="transmembrane region" description="Helical" evidence="12">
    <location>
        <begin position="331"/>
        <end position="355"/>
    </location>
</feature>
<keyword evidence="7 12" id="KW-0808">Transferase</keyword>
<dbReference type="GO" id="GO:0000009">
    <property type="term" value="F:alpha-1,6-mannosyltransferase activity"/>
    <property type="evidence" value="ECO:0007669"/>
    <property type="project" value="InterPro"/>
</dbReference>
<dbReference type="InterPro" id="IPR007315">
    <property type="entry name" value="PIG-V/Gpi18"/>
</dbReference>
<dbReference type="EC" id="2.4.1.-" evidence="12"/>
<dbReference type="EMBL" id="PGCI01001030">
    <property type="protein sequence ID" value="PLW09037.1"/>
    <property type="molecule type" value="Genomic_DNA"/>
</dbReference>
<evidence type="ECO:0000256" key="2">
    <source>
        <dbReference type="ARBA" id="ARBA00004687"/>
    </source>
</evidence>
<comment type="subcellular location">
    <subcellularLocation>
        <location evidence="1 12">Endoplasmic reticulum membrane</location>
        <topology evidence="1 12">Multi-pass membrane protein</topology>
    </subcellularLocation>
</comment>
<dbReference type="Pfam" id="PF04188">
    <property type="entry name" value="Mannosyl_trans2"/>
    <property type="match status" value="1"/>
</dbReference>
<dbReference type="GO" id="GO:0004376">
    <property type="term" value="F:GPI mannosyltransferase activity"/>
    <property type="evidence" value="ECO:0007669"/>
    <property type="project" value="InterPro"/>
</dbReference>
<evidence type="ECO:0000256" key="7">
    <source>
        <dbReference type="ARBA" id="ARBA00022679"/>
    </source>
</evidence>
<dbReference type="Proteomes" id="UP000235392">
    <property type="component" value="Unassembled WGS sequence"/>
</dbReference>
<comment type="function">
    <text evidence="12">Mannosyltransferase involved in glycosylphosphatidylinositol-anchor biosynthesis.</text>
</comment>
<evidence type="ECO:0000256" key="4">
    <source>
        <dbReference type="ARBA" id="ARBA00013795"/>
    </source>
</evidence>
<sequence>MLSRIILLLVVVRVFTLLFLLCIKISAFDHSAHLKQHEQLIRWDILHFISNQPKLEQDWAFSSGIRTVFKLTSHHHIILATLASTIASIASTIILFLLTLHLSDSINYSTLVSLLHTFSPAPSTQVVPYTEPFYALFSFAAIYLQVVSTTKYNKRIPFIIKILAALLTALATSFRSIGVIQTLQWIPDYYQQVIQLLPLVHSKKITALIRLGVYSFQTLVLALITCSAFVYDQWKAYQHFCITPLRSDQSIRPWCSNRIPTIYGFVQAHYWNNGFLNYWTWGQAPLFALSLPVYMASFGGIWTYYRACLQPQNRTPTDRKMTARPFLDPRIAIHVHIQLAITLILLFFSHVQIFLRQASTLPAFWWGLADGIHRHWHTSSAGSKSSSSSTPSSTYWAWWFPWIVAWTPISVVLWAGFYPPA</sequence>
<evidence type="ECO:0000256" key="3">
    <source>
        <dbReference type="ARBA" id="ARBA00008698"/>
    </source>
</evidence>
<evidence type="ECO:0000256" key="6">
    <source>
        <dbReference type="ARBA" id="ARBA00022676"/>
    </source>
</evidence>
<keyword evidence="10 12" id="KW-1133">Transmembrane helix</keyword>
<reference evidence="13 14" key="1">
    <citation type="submission" date="2017-11" db="EMBL/GenBank/DDBJ databases">
        <title>De novo assembly and phasing of dikaryotic genomes from two isolates of Puccinia coronata f. sp. avenae, the causal agent of oat crown rust.</title>
        <authorList>
            <person name="Miller M.E."/>
            <person name="Zhang Y."/>
            <person name="Omidvar V."/>
            <person name="Sperschneider J."/>
            <person name="Schwessinger B."/>
            <person name="Raley C."/>
            <person name="Palmer J.M."/>
            <person name="Garnica D."/>
            <person name="Upadhyaya N."/>
            <person name="Rathjen J."/>
            <person name="Taylor J.M."/>
            <person name="Park R.F."/>
            <person name="Dodds P.N."/>
            <person name="Hirsch C.D."/>
            <person name="Kianian S.F."/>
            <person name="Figueroa M."/>
        </authorList>
    </citation>
    <scope>NUCLEOTIDE SEQUENCE [LARGE SCALE GENOMIC DNA]</scope>
    <source>
        <strain evidence="13">12SD80</strain>
    </source>
</reference>
<feature type="transmembrane region" description="Helical" evidence="12">
    <location>
        <begin position="396"/>
        <end position="418"/>
    </location>
</feature>
<keyword evidence="6 12" id="KW-0328">Glycosyltransferase</keyword>
<evidence type="ECO:0000313" key="14">
    <source>
        <dbReference type="Proteomes" id="UP000235392"/>
    </source>
</evidence>
<feature type="transmembrane region" description="Helical" evidence="12">
    <location>
        <begin position="133"/>
        <end position="150"/>
    </location>
</feature>
<proteinExistence type="inferred from homology"/>
<accession>A0A2N5S710</accession>
<keyword evidence="8 12" id="KW-0812">Transmembrane</keyword>
<feature type="transmembrane region" description="Helical" evidence="12">
    <location>
        <begin position="77"/>
        <end position="102"/>
    </location>
</feature>
<protein>
    <recommendedName>
        <fullName evidence="4 12">GPI mannosyltransferase 2</fullName>
        <ecNumber evidence="12">2.4.1.-</ecNumber>
    </recommendedName>
</protein>
<feature type="transmembrane region" description="Helical" evidence="12">
    <location>
        <begin position="6"/>
        <end position="27"/>
    </location>
</feature>
<evidence type="ECO:0000256" key="8">
    <source>
        <dbReference type="ARBA" id="ARBA00022692"/>
    </source>
</evidence>
<dbReference type="AlphaFoldDB" id="A0A2N5S710"/>
<name>A0A2N5S710_9BASI</name>
<dbReference type="PANTHER" id="PTHR12468">
    <property type="entry name" value="GPI MANNOSYLTRANSFERASE 2"/>
    <property type="match status" value="1"/>
</dbReference>
<dbReference type="UniPathway" id="UPA00196"/>
<keyword evidence="9 12" id="KW-0256">Endoplasmic reticulum</keyword>
<dbReference type="PANTHER" id="PTHR12468:SF2">
    <property type="entry name" value="GPI MANNOSYLTRANSFERASE 2"/>
    <property type="match status" value="1"/>
</dbReference>
<evidence type="ECO:0000256" key="5">
    <source>
        <dbReference type="ARBA" id="ARBA00022502"/>
    </source>
</evidence>
<evidence type="ECO:0000256" key="9">
    <source>
        <dbReference type="ARBA" id="ARBA00022824"/>
    </source>
</evidence>
<organism evidence="13 14">
    <name type="scientific">Puccinia coronata f. sp. avenae</name>
    <dbReference type="NCBI Taxonomy" id="200324"/>
    <lineage>
        <taxon>Eukaryota</taxon>
        <taxon>Fungi</taxon>
        <taxon>Dikarya</taxon>
        <taxon>Basidiomycota</taxon>
        <taxon>Pucciniomycotina</taxon>
        <taxon>Pucciniomycetes</taxon>
        <taxon>Pucciniales</taxon>
        <taxon>Pucciniaceae</taxon>
        <taxon>Puccinia</taxon>
    </lineage>
</organism>
<evidence type="ECO:0000313" key="13">
    <source>
        <dbReference type="EMBL" id="PLW09037.1"/>
    </source>
</evidence>
<comment type="caution">
    <text evidence="12">Lacks conserved residue(s) required for the propagation of feature annotation.</text>
</comment>